<keyword evidence="2" id="KW-1185">Reference proteome</keyword>
<reference evidence="2" key="2">
    <citation type="submission" date="2015-01" db="EMBL/GenBank/DDBJ databases">
        <title>Evolutionary Origins and Diversification of the Mycorrhizal Mutualists.</title>
        <authorList>
            <consortium name="DOE Joint Genome Institute"/>
            <consortium name="Mycorrhizal Genomics Consortium"/>
            <person name="Kohler A."/>
            <person name="Kuo A."/>
            <person name="Nagy L.G."/>
            <person name="Floudas D."/>
            <person name="Copeland A."/>
            <person name="Barry K.W."/>
            <person name="Cichocki N."/>
            <person name="Veneault-Fourrey C."/>
            <person name="LaButti K."/>
            <person name="Lindquist E.A."/>
            <person name="Lipzen A."/>
            <person name="Lundell T."/>
            <person name="Morin E."/>
            <person name="Murat C."/>
            <person name="Riley R."/>
            <person name="Ohm R."/>
            <person name="Sun H."/>
            <person name="Tunlid A."/>
            <person name="Henrissat B."/>
            <person name="Grigoriev I.V."/>
            <person name="Hibbett D.S."/>
            <person name="Martin F."/>
        </authorList>
    </citation>
    <scope>NUCLEOTIDE SEQUENCE [LARGE SCALE GENOMIC DNA]</scope>
    <source>
        <strain evidence="2">LaAM-08-1</strain>
    </source>
</reference>
<dbReference type="Proteomes" id="UP000054477">
    <property type="component" value="Unassembled WGS sequence"/>
</dbReference>
<dbReference type="EMBL" id="KN838629">
    <property type="protein sequence ID" value="KIK00268.1"/>
    <property type="molecule type" value="Genomic_DNA"/>
</dbReference>
<evidence type="ECO:0000313" key="2">
    <source>
        <dbReference type="Proteomes" id="UP000054477"/>
    </source>
</evidence>
<gene>
    <name evidence="1" type="ORF">K443DRAFT_7771</name>
</gene>
<dbReference type="OrthoDB" id="3227768at2759"/>
<organism evidence="1 2">
    <name type="scientific">Laccaria amethystina LaAM-08-1</name>
    <dbReference type="NCBI Taxonomy" id="1095629"/>
    <lineage>
        <taxon>Eukaryota</taxon>
        <taxon>Fungi</taxon>
        <taxon>Dikarya</taxon>
        <taxon>Basidiomycota</taxon>
        <taxon>Agaricomycotina</taxon>
        <taxon>Agaricomycetes</taxon>
        <taxon>Agaricomycetidae</taxon>
        <taxon>Agaricales</taxon>
        <taxon>Agaricineae</taxon>
        <taxon>Hydnangiaceae</taxon>
        <taxon>Laccaria</taxon>
    </lineage>
</organism>
<sequence>MVVEVSRWRTWLLAVYLVRLRVITHPRLLRLMLLAAGLNDTAIAFVPGRLGVDPSTVGYQSGYTAAALKFAYARQTHKGVPFLKAVPNVAWKNDKGVNSSQKPTVDAKSVISEAEQAFNGKYNVRTAVHYLARRDGSAALVHAIQIQN</sequence>
<dbReference type="AlphaFoldDB" id="A0A0C9XWG0"/>
<reference evidence="1 2" key="1">
    <citation type="submission" date="2014-04" db="EMBL/GenBank/DDBJ databases">
        <authorList>
            <consortium name="DOE Joint Genome Institute"/>
            <person name="Kuo A."/>
            <person name="Kohler A."/>
            <person name="Nagy L.G."/>
            <person name="Floudas D."/>
            <person name="Copeland A."/>
            <person name="Barry K.W."/>
            <person name="Cichocki N."/>
            <person name="Veneault-Fourrey C."/>
            <person name="LaButti K."/>
            <person name="Lindquist E.A."/>
            <person name="Lipzen A."/>
            <person name="Lundell T."/>
            <person name="Morin E."/>
            <person name="Murat C."/>
            <person name="Sun H."/>
            <person name="Tunlid A."/>
            <person name="Henrissat B."/>
            <person name="Grigoriev I.V."/>
            <person name="Hibbett D.S."/>
            <person name="Martin F."/>
            <person name="Nordberg H.P."/>
            <person name="Cantor M.N."/>
            <person name="Hua S.X."/>
        </authorList>
    </citation>
    <scope>NUCLEOTIDE SEQUENCE [LARGE SCALE GENOMIC DNA]</scope>
    <source>
        <strain evidence="1 2">LaAM-08-1</strain>
    </source>
</reference>
<proteinExistence type="predicted"/>
<accession>A0A0C9XWG0</accession>
<dbReference type="HOGENOM" id="CLU_1759125_0_0_1"/>
<name>A0A0C9XWG0_9AGAR</name>
<protein>
    <submittedName>
        <fullName evidence="1">Uncharacterized protein</fullName>
    </submittedName>
</protein>
<evidence type="ECO:0000313" key="1">
    <source>
        <dbReference type="EMBL" id="KIK00268.1"/>
    </source>
</evidence>
<dbReference type="STRING" id="1095629.A0A0C9XWG0"/>